<gene>
    <name evidence="9" type="ORF">ACEZDJ_01515</name>
</gene>
<feature type="domain" description="ABC3 transporter permease C-terminal" evidence="8">
    <location>
        <begin position="1004"/>
        <end position="1120"/>
    </location>
</feature>
<dbReference type="Proteomes" id="UP001592528">
    <property type="component" value="Unassembled WGS sequence"/>
</dbReference>
<evidence type="ECO:0000256" key="2">
    <source>
        <dbReference type="ARBA" id="ARBA00022475"/>
    </source>
</evidence>
<dbReference type="Pfam" id="PF02687">
    <property type="entry name" value="FtsX"/>
    <property type="match status" value="2"/>
</dbReference>
<evidence type="ECO:0000259" key="8">
    <source>
        <dbReference type="Pfam" id="PF02687"/>
    </source>
</evidence>
<evidence type="ECO:0000313" key="10">
    <source>
        <dbReference type="Proteomes" id="UP001592528"/>
    </source>
</evidence>
<dbReference type="PANTHER" id="PTHR30572">
    <property type="entry name" value="MEMBRANE COMPONENT OF TRANSPORTER-RELATED"/>
    <property type="match status" value="1"/>
</dbReference>
<name>A0ABV6UES7_9ACTN</name>
<proteinExistence type="inferred from homology"/>
<keyword evidence="4 7" id="KW-1133">Transmembrane helix</keyword>
<dbReference type="InterPro" id="IPR003838">
    <property type="entry name" value="ABC3_permease_C"/>
</dbReference>
<feature type="transmembrane region" description="Helical" evidence="7">
    <location>
        <begin position="482"/>
        <end position="502"/>
    </location>
</feature>
<dbReference type="RefSeq" id="WP_030250530.1">
    <property type="nucleotide sequence ID" value="NZ_JBHEZZ010000001.1"/>
</dbReference>
<evidence type="ECO:0000313" key="9">
    <source>
        <dbReference type="EMBL" id="MFC1399966.1"/>
    </source>
</evidence>
<evidence type="ECO:0000256" key="3">
    <source>
        <dbReference type="ARBA" id="ARBA00022692"/>
    </source>
</evidence>
<feature type="domain" description="ABC3 transporter permease C-terminal" evidence="8">
    <location>
        <begin position="303"/>
        <end position="412"/>
    </location>
</feature>
<comment type="caution">
    <text evidence="9">The sequence shown here is derived from an EMBL/GenBank/DDBJ whole genome shotgun (WGS) entry which is preliminary data.</text>
</comment>
<evidence type="ECO:0000256" key="4">
    <source>
        <dbReference type="ARBA" id="ARBA00022989"/>
    </source>
</evidence>
<evidence type="ECO:0000256" key="6">
    <source>
        <dbReference type="ARBA" id="ARBA00038076"/>
    </source>
</evidence>
<feature type="transmembrane region" description="Helical" evidence="7">
    <location>
        <begin position="539"/>
        <end position="559"/>
    </location>
</feature>
<evidence type="ECO:0000256" key="7">
    <source>
        <dbReference type="SAM" id="Phobius"/>
    </source>
</evidence>
<accession>A0ABV6UES7</accession>
<dbReference type="EMBL" id="JBHEZZ010000001">
    <property type="protein sequence ID" value="MFC1399966.1"/>
    <property type="molecule type" value="Genomic_DNA"/>
</dbReference>
<feature type="transmembrane region" description="Helical" evidence="7">
    <location>
        <begin position="393"/>
        <end position="415"/>
    </location>
</feature>
<organism evidence="9 10">
    <name type="scientific">Streptacidiphilus cavernicola</name>
    <dbReference type="NCBI Taxonomy" id="3342716"/>
    <lineage>
        <taxon>Bacteria</taxon>
        <taxon>Bacillati</taxon>
        <taxon>Actinomycetota</taxon>
        <taxon>Actinomycetes</taxon>
        <taxon>Kitasatosporales</taxon>
        <taxon>Streptomycetaceae</taxon>
        <taxon>Streptacidiphilus</taxon>
    </lineage>
</organism>
<comment type="similarity">
    <text evidence="6">Belongs to the ABC-4 integral membrane protein family.</text>
</comment>
<feature type="transmembrane region" description="Helical" evidence="7">
    <location>
        <begin position="1100"/>
        <end position="1120"/>
    </location>
</feature>
<dbReference type="InterPro" id="IPR050250">
    <property type="entry name" value="Macrolide_Exporter_MacB"/>
</dbReference>
<feature type="transmembrane region" description="Helical" evidence="7">
    <location>
        <begin position="999"/>
        <end position="1018"/>
    </location>
</feature>
<sequence length="1135" mass="114683">MGGFVLLRVRAHRLLIAAALLTVLLTTTVLAALAGFTSSVGDAGVRRTLATTDAAGTPLLLTRTAGQTDRAKNDAAVRQLAAEAFPGLPTSTTTLALSDPYALPGAAKGADPDTASLGSPDRSRLRLVSGAWPGTAVPGAPVPVAVPQAAAQRFGATGGRTPVVTVKDRLSGRQVQLRITGVYAPRSSADRYWQLDPLAGKGASRSSGSSTSSYGPLLVDDADFGNGTVPQYQESWQVVADFGGLDSGRLPALAQSLRTVVNGIGNQSVGSGSGPFSATCVLPSLLDQLQNSLLVARATLLVAVLQLCLLAMMTLLLAARLLAEERESENALLRARGAAPRRLTLLAAAEAVLLVLPAAAFAPLLAAPLIRLLGGYGPLARSGVRLDGPLPDSAWWVALAAAFASALVVLGPTLVRARSWSEHRRGRARRAALPGLLRGGSDLALVCLAVGAYWQLNHYAAQSDGSGVLTADSGGKLGIDPVLVAAPTLALCAGTVLTLRLIPMAAKAAERLIPRGRSLPAAMVGWQLARRPQQGAGPVLVLSLAAAIGTLSLGQIATWQQSQTDQAAFDTGGQIRVAANSTPPFGQGGQYAALPGVTGAVPVGRSSVSATAGRSAELIALDTRQEADRYPLRADLADRSARQLLSSLADPPLSAAAEGIQVPGRPDSIVLDISAGLSAAASAEPQMSAATDQVAIQVTDRYGLPYTLAAAAVAADGATHPVAFDLDAATGGGAPAYPLWLSGMTVTTPVSLGRAVTQTFTVHAVHGQGGAAATLPPGAAWKASFDAGENNMVYSLSGGPTSYVDGKVLGMASGGGALLTARIDSGTFHADPGSDTPSGTLTLGPGTAGTATGALPAVADQRFLTATGTRIGSQLALPSGSGTVQVVITGSVKALPGTGSAAEQGINGSALVQGSGYGSTDPSEYGGALLVDLASYNRRALADQATPLPAAEWWLSVAPGAADRVGTALRNLQGVEAVYVRDQVSGAALTDPLGTGPQAALLAAVALAVALAAVGFSADATGAVRRRTGEVAVLQALGARRWQLVRGTAAELALPVLVGVGVGAGLGLALTRLVTPLLVITPLAHRPVPQVLVRIPGDRLVLLLVAVAAVPLLTAVAAGLRGGDPARQLRQPEES</sequence>
<protein>
    <submittedName>
        <fullName evidence="9">FtsX-like permease family protein</fullName>
    </submittedName>
</protein>
<feature type="transmembrane region" description="Helical" evidence="7">
    <location>
        <begin position="436"/>
        <end position="456"/>
    </location>
</feature>
<keyword evidence="10" id="KW-1185">Reference proteome</keyword>
<feature type="transmembrane region" description="Helical" evidence="7">
    <location>
        <begin position="343"/>
        <end position="373"/>
    </location>
</feature>
<evidence type="ECO:0000256" key="5">
    <source>
        <dbReference type="ARBA" id="ARBA00023136"/>
    </source>
</evidence>
<keyword evidence="5 7" id="KW-0472">Membrane</keyword>
<feature type="transmembrane region" description="Helical" evidence="7">
    <location>
        <begin position="1052"/>
        <end position="1080"/>
    </location>
</feature>
<reference evidence="9 10" key="1">
    <citation type="submission" date="2024-09" db="EMBL/GenBank/DDBJ databases">
        <authorList>
            <person name="Lee S.D."/>
        </authorList>
    </citation>
    <scope>NUCLEOTIDE SEQUENCE [LARGE SCALE GENOMIC DNA]</scope>
    <source>
        <strain evidence="9 10">N1-5</strain>
    </source>
</reference>
<evidence type="ECO:0000256" key="1">
    <source>
        <dbReference type="ARBA" id="ARBA00004651"/>
    </source>
</evidence>
<feature type="transmembrane region" description="Helical" evidence="7">
    <location>
        <begin position="300"/>
        <end position="322"/>
    </location>
</feature>
<comment type="subcellular location">
    <subcellularLocation>
        <location evidence="1">Cell membrane</location>
        <topology evidence="1">Multi-pass membrane protein</topology>
    </subcellularLocation>
</comment>
<keyword evidence="3 7" id="KW-0812">Transmembrane</keyword>
<dbReference type="PANTHER" id="PTHR30572:SF4">
    <property type="entry name" value="ABC TRANSPORTER PERMEASE YTRF"/>
    <property type="match status" value="1"/>
</dbReference>
<keyword evidence="2" id="KW-1003">Cell membrane</keyword>